<dbReference type="Gene3D" id="3.20.20.80">
    <property type="entry name" value="Glycosidases"/>
    <property type="match status" value="1"/>
</dbReference>
<dbReference type="SMART" id="SM00636">
    <property type="entry name" value="Glyco_18"/>
    <property type="match status" value="1"/>
</dbReference>
<sequence>MGNTAMDRVPCSWCGAAVFALLLGAVSSQNLMLCYYVPTSYFPVSDVPADLCSHLVYSFGQITSTGIVPVRQSDLQRYRVLVGLKKKNPKLKVLLSLQKDFPSVVDAGTTVMENFSSSAVKFLTSNGFDGVDLDWEFPSGKQRNSYAAFIQIFNADLKKAGLLLSAALPNNPYSFKAGFDPGTLTREMDFMTVMAYDFHLYLAGRDNRTGYNSPLFTPKGESKFLSTAAMVEYYKQVGISASKLLMGIPSYGRSWKLANASQHGLHAPATGKGDPSPYRHFKGLYLYPDVCMARQLGAAEVFDKENVASYLYTKNKDWVAFDSQDTVLAKVNFMKKLKLAGVGIWALHLDDVTGVCKAGPLPLLNEIKKALQNYSNSTLADSWK</sequence>
<dbReference type="SUPFAM" id="SSF54556">
    <property type="entry name" value="Chitinase insertion domain"/>
    <property type="match status" value="1"/>
</dbReference>
<dbReference type="RefSeq" id="XP_012940168.1">
    <property type="nucleotide sequence ID" value="XM_013084714.2"/>
</dbReference>
<dbReference type="InterPro" id="IPR011583">
    <property type="entry name" value="Chitinase_II/V-like_cat"/>
</dbReference>
<evidence type="ECO:0000256" key="4">
    <source>
        <dbReference type="RuleBase" id="RU004453"/>
    </source>
</evidence>
<keyword evidence="7" id="KW-1185">Reference proteome</keyword>
<evidence type="ECO:0000256" key="1">
    <source>
        <dbReference type="ARBA" id="ARBA00022801"/>
    </source>
</evidence>
<evidence type="ECO:0000313" key="7">
    <source>
        <dbReference type="Proteomes" id="UP000694888"/>
    </source>
</evidence>
<dbReference type="Pfam" id="PF00704">
    <property type="entry name" value="Glyco_hydro_18"/>
    <property type="match status" value="1"/>
</dbReference>
<gene>
    <name evidence="8" type="primary">LOC101860665</name>
</gene>
<proteinExistence type="inferred from homology"/>
<dbReference type="PANTHER" id="PTHR11177">
    <property type="entry name" value="CHITINASE"/>
    <property type="match status" value="1"/>
</dbReference>
<evidence type="ECO:0000256" key="3">
    <source>
        <dbReference type="RuleBase" id="RU000489"/>
    </source>
</evidence>
<dbReference type="InterPro" id="IPR050314">
    <property type="entry name" value="Glycosyl_Hydrlase_18"/>
</dbReference>
<keyword evidence="5" id="KW-0732">Signal</keyword>
<accession>A0ABM1A3M9</accession>
<feature type="chain" id="PRO_5047354589" evidence="5">
    <location>
        <begin position="29"/>
        <end position="384"/>
    </location>
</feature>
<dbReference type="Gene3D" id="3.10.50.10">
    <property type="match status" value="1"/>
</dbReference>
<reference evidence="8" key="1">
    <citation type="submission" date="2025-08" db="UniProtKB">
        <authorList>
            <consortium name="RefSeq"/>
        </authorList>
    </citation>
    <scope>IDENTIFICATION</scope>
</reference>
<protein>
    <submittedName>
        <fullName evidence="8">Chitotriosidase-1</fullName>
    </submittedName>
</protein>
<evidence type="ECO:0000256" key="2">
    <source>
        <dbReference type="ARBA" id="ARBA00023295"/>
    </source>
</evidence>
<keyword evidence="1 3" id="KW-0378">Hydrolase</keyword>
<organism evidence="7 8">
    <name type="scientific">Aplysia californica</name>
    <name type="common">California sea hare</name>
    <dbReference type="NCBI Taxonomy" id="6500"/>
    <lineage>
        <taxon>Eukaryota</taxon>
        <taxon>Metazoa</taxon>
        <taxon>Spiralia</taxon>
        <taxon>Lophotrochozoa</taxon>
        <taxon>Mollusca</taxon>
        <taxon>Gastropoda</taxon>
        <taxon>Heterobranchia</taxon>
        <taxon>Euthyneura</taxon>
        <taxon>Tectipleura</taxon>
        <taxon>Aplysiida</taxon>
        <taxon>Aplysioidea</taxon>
        <taxon>Aplysiidae</taxon>
        <taxon>Aplysia</taxon>
    </lineage>
</organism>
<evidence type="ECO:0000313" key="8">
    <source>
        <dbReference type="RefSeq" id="XP_012940168.1"/>
    </source>
</evidence>
<feature type="signal peptide" evidence="5">
    <location>
        <begin position="1"/>
        <end position="28"/>
    </location>
</feature>
<dbReference type="Proteomes" id="UP000694888">
    <property type="component" value="Unplaced"/>
</dbReference>
<dbReference type="InterPro" id="IPR001579">
    <property type="entry name" value="Glyco_hydro_18_chit_AS"/>
</dbReference>
<dbReference type="InterPro" id="IPR017853">
    <property type="entry name" value="GH"/>
</dbReference>
<keyword evidence="2 3" id="KW-0326">Glycosidase</keyword>
<evidence type="ECO:0000256" key="5">
    <source>
        <dbReference type="SAM" id="SignalP"/>
    </source>
</evidence>
<comment type="similarity">
    <text evidence="4">Belongs to the glycosyl hydrolase 18 family.</text>
</comment>
<dbReference type="PROSITE" id="PS51910">
    <property type="entry name" value="GH18_2"/>
    <property type="match status" value="1"/>
</dbReference>
<dbReference type="InterPro" id="IPR029070">
    <property type="entry name" value="Chitinase_insertion_sf"/>
</dbReference>
<dbReference type="InterPro" id="IPR001223">
    <property type="entry name" value="Glyco_hydro18_cat"/>
</dbReference>
<feature type="domain" description="GH18" evidence="6">
    <location>
        <begin position="30"/>
        <end position="374"/>
    </location>
</feature>
<dbReference type="PROSITE" id="PS01095">
    <property type="entry name" value="GH18_1"/>
    <property type="match status" value="1"/>
</dbReference>
<dbReference type="GeneID" id="101860665"/>
<dbReference type="PANTHER" id="PTHR11177:SF317">
    <property type="entry name" value="CHITINASE 12-RELATED"/>
    <property type="match status" value="1"/>
</dbReference>
<dbReference type="SUPFAM" id="SSF51445">
    <property type="entry name" value="(Trans)glycosidases"/>
    <property type="match status" value="1"/>
</dbReference>
<evidence type="ECO:0000259" key="6">
    <source>
        <dbReference type="PROSITE" id="PS51910"/>
    </source>
</evidence>
<name>A0ABM1A3M9_APLCA</name>